<name>A0A7S2UED2_9STRA</name>
<dbReference type="AlphaFoldDB" id="A0A7S2UED2"/>
<dbReference type="PANTHER" id="PTHR43544:SF12">
    <property type="entry name" value="NAD(P)-BINDING ROSSMANN-FOLD SUPERFAMILY PROTEIN"/>
    <property type="match status" value="1"/>
</dbReference>
<dbReference type="CDD" id="cd05325">
    <property type="entry name" value="carb_red_sniffer_like_SDR_c"/>
    <property type="match status" value="1"/>
</dbReference>
<dbReference type="InterPro" id="IPR051468">
    <property type="entry name" value="Fungal_SecMetab_SDRs"/>
</dbReference>
<dbReference type="Gene3D" id="3.40.50.720">
    <property type="entry name" value="NAD(P)-binding Rossmann-like Domain"/>
    <property type="match status" value="1"/>
</dbReference>
<dbReference type="InterPro" id="IPR036291">
    <property type="entry name" value="NAD(P)-bd_dom_sf"/>
</dbReference>
<reference evidence="1" key="1">
    <citation type="submission" date="2021-01" db="EMBL/GenBank/DDBJ databases">
        <authorList>
            <person name="Corre E."/>
            <person name="Pelletier E."/>
            <person name="Niang G."/>
            <person name="Scheremetjew M."/>
            <person name="Finn R."/>
            <person name="Kale V."/>
            <person name="Holt S."/>
            <person name="Cochrane G."/>
            <person name="Meng A."/>
            <person name="Brown T."/>
            <person name="Cohen L."/>
        </authorList>
    </citation>
    <scope>NUCLEOTIDE SEQUENCE</scope>
    <source>
        <strain evidence="1">CCMP2084</strain>
    </source>
</reference>
<dbReference type="PANTHER" id="PTHR43544">
    <property type="entry name" value="SHORT-CHAIN DEHYDROGENASE/REDUCTASE"/>
    <property type="match status" value="1"/>
</dbReference>
<organism evidence="1">
    <name type="scientific">Attheya septentrionalis</name>
    <dbReference type="NCBI Taxonomy" id="420275"/>
    <lineage>
        <taxon>Eukaryota</taxon>
        <taxon>Sar</taxon>
        <taxon>Stramenopiles</taxon>
        <taxon>Ochrophyta</taxon>
        <taxon>Bacillariophyta</taxon>
        <taxon>Coscinodiscophyceae</taxon>
        <taxon>Chaetocerotophycidae</taxon>
        <taxon>Chaetocerotales</taxon>
        <taxon>Attheyaceae</taxon>
        <taxon>Attheya</taxon>
    </lineage>
</organism>
<sequence>MMKRSFALFAIRLRDLPGLHQTALLSTSTSSSFAAPIPPNSKGQAVYNDIDFSASTDPSSNAMKRNQDPNAVHVVTGASRGIGLQFVKSLIDRTEGKIVACCRSPENAHGLHTFLETMSLTDSLDRDRIEVLKLDIEDQTSIDELSNSIRNSYNRVDVLLNVAGLLGDGTSTPGPERSLAKLDRDWIEKSMAVNVIGPVMLSQALSPLMASPQRGKEDKRATTLIANLSARVGSISDNGLGGWYSYRFSKAALNQATRTMSHELKRKGTWTIALHPGTTDTDLSKPFQRNVQAERLFPVEFTVEKLLDVMDSMEEQNSGGLYDWAGKAIPF</sequence>
<accession>A0A7S2UED2</accession>
<dbReference type="EMBL" id="HBHQ01013359">
    <property type="protein sequence ID" value="CAD9817047.1"/>
    <property type="molecule type" value="Transcribed_RNA"/>
</dbReference>
<evidence type="ECO:0000313" key="1">
    <source>
        <dbReference type="EMBL" id="CAD9817047.1"/>
    </source>
</evidence>
<dbReference type="PRINTS" id="PR00081">
    <property type="entry name" value="GDHRDH"/>
</dbReference>
<dbReference type="SUPFAM" id="SSF51735">
    <property type="entry name" value="NAD(P)-binding Rossmann-fold domains"/>
    <property type="match status" value="1"/>
</dbReference>
<dbReference type="GO" id="GO:0005737">
    <property type="term" value="C:cytoplasm"/>
    <property type="evidence" value="ECO:0007669"/>
    <property type="project" value="TreeGrafter"/>
</dbReference>
<protein>
    <recommendedName>
        <fullName evidence="2">NAD(P)-binding protein</fullName>
    </recommendedName>
</protein>
<proteinExistence type="predicted"/>
<evidence type="ECO:0008006" key="2">
    <source>
        <dbReference type="Google" id="ProtNLM"/>
    </source>
</evidence>
<dbReference type="GO" id="GO:0016491">
    <property type="term" value="F:oxidoreductase activity"/>
    <property type="evidence" value="ECO:0007669"/>
    <property type="project" value="TreeGrafter"/>
</dbReference>
<gene>
    <name evidence="1" type="ORF">ASEP1449_LOCUS8879</name>
</gene>
<dbReference type="Pfam" id="PF00106">
    <property type="entry name" value="adh_short"/>
    <property type="match status" value="1"/>
</dbReference>
<dbReference type="InterPro" id="IPR002347">
    <property type="entry name" value="SDR_fam"/>
</dbReference>